<dbReference type="SUPFAM" id="SSF47162">
    <property type="entry name" value="Apolipoprotein"/>
    <property type="match status" value="1"/>
</dbReference>
<dbReference type="Proteomes" id="UP000239446">
    <property type="component" value="Unassembled WGS sequence"/>
</dbReference>
<reference evidence="3 4" key="2">
    <citation type="submission" date="2018-02" db="EMBL/GenBank/DDBJ databases">
        <title>Subsurface microbial communities from deep shales in Ohio and West Virginia, USA.</title>
        <authorList>
            <person name="Wrighton K."/>
        </authorList>
    </citation>
    <scope>NUCLEOTIDE SEQUENCE [LARGE SCALE GENOMIC DNA]</scope>
    <source>
        <strain evidence="3 4">UTICA-S1B9</strain>
    </source>
</reference>
<dbReference type="RefSeq" id="WP_104417284.1">
    <property type="nucleotide sequence ID" value="NZ_PTIT01000031.1"/>
</dbReference>
<organism evidence="3 4">
    <name type="scientific">Marinobacter persicus</name>
    <dbReference type="NCBI Taxonomy" id="930118"/>
    <lineage>
        <taxon>Bacteria</taxon>
        <taxon>Pseudomonadati</taxon>
        <taxon>Pseudomonadota</taxon>
        <taxon>Gammaproteobacteria</taxon>
        <taxon>Pseudomonadales</taxon>
        <taxon>Marinobacteraceae</taxon>
        <taxon>Marinobacter</taxon>
    </lineage>
</organism>
<evidence type="ECO:0000313" key="5">
    <source>
        <dbReference type="Proteomes" id="UP000239648"/>
    </source>
</evidence>
<evidence type="ECO:0000313" key="2">
    <source>
        <dbReference type="EMBL" id="PPK50225.1"/>
    </source>
</evidence>
<dbReference type="Proteomes" id="UP000239648">
    <property type="component" value="Unassembled WGS sequence"/>
</dbReference>
<gene>
    <name evidence="3" type="ORF">B0H24_103246</name>
    <name evidence="2" type="ORF">BY455_13146</name>
</gene>
<comment type="caution">
    <text evidence="3">The sequence shown here is derived from an EMBL/GenBank/DDBJ whole genome shotgun (WGS) entry which is preliminary data.</text>
</comment>
<protein>
    <submittedName>
        <fullName evidence="3">Uncharacterized protein</fullName>
    </submittedName>
</protein>
<dbReference type="Gene3D" id="1.20.120.20">
    <property type="entry name" value="Apolipoprotein"/>
    <property type="match status" value="1"/>
</dbReference>
<evidence type="ECO:0000313" key="3">
    <source>
        <dbReference type="EMBL" id="PPK52682.1"/>
    </source>
</evidence>
<name>A0A2S6G2Z0_9GAMM</name>
<dbReference type="AlphaFoldDB" id="A0A2S6G2Z0"/>
<feature type="chain" id="PRO_5015496880" evidence="1">
    <location>
        <begin position="24"/>
        <end position="286"/>
    </location>
</feature>
<dbReference type="EMBL" id="PTIU01000032">
    <property type="protein sequence ID" value="PPK52682.1"/>
    <property type="molecule type" value="Genomic_DNA"/>
</dbReference>
<dbReference type="EMBL" id="PTIT01000031">
    <property type="protein sequence ID" value="PPK50225.1"/>
    <property type="molecule type" value="Genomic_DNA"/>
</dbReference>
<keyword evidence="1" id="KW-0732">Signal</keyword>
<keyword evidence="5" id="KW-1185">Reference proteome</keyword>
<evidence type="ECO:0000256" key="1">
    <source>
        <dbReference type="SAM" id="SignalP"/>
    </source>
</evidence>
<feature type="signal peptide" evidence="1">
    <location>
        <begin position="1"/>
        <end position="23"/>
    </location>
</feature>
<evidence type="ECO:0000313" key="4">
    <source>
        <dbReference type="Proteomes" id="UP000239446"/>
    </source>
</evidence>
<sequence>MGKTKLLAALIGAAVLLSACGGAESPEQVSKAFWQAVIEQDAGEANEYSTLIEDAAFDGYQRQWQGVDIEWGRVVIDGQQATVDTTFKGLPGRNQPLKTTTYLVKKDDQWLVDYFRTGEALNSGPLWGDVVNQLEALGKDLQTELARYSDDLAREFDVLTEELRQQAADAGESFSQLVDDYGRMLRQHIQELAQSLREALKDNPDASVEDRRMLNEAVIRLEEQNDALENPDVESVTESTRVALATELQLGELGPEFAAYKAEWQQRLAEMERELADYVDQLEQGN</sequence>
<dbReference type="STRING" id="930118.SAMN05216429_101380"/>
<dbReference type="PROSITE" id="PS51257">
    <property type="entry name" value="PROKAR_LIPOPROTEIN"/>
    <property type="match status" value="1"/>
</dbReference>
<proteinExistence type="predicted"/>
<accession>A0A2S6G2Z0</accession>
<dbReference type="OrthoDB" id="5566846at2"/>
<reference evidence="2 5" key="1">
    <citation type="submission" date="2018-02" db="EMBL/GenBank/DDBJ databases">
        <title>Deep subsurface shale carbon reservoir microbial communities from Ohio and West Virginia, USA.</title>
        <authorList>
            <person name="Wrighton K."/>
        </authorList>
    </citation>
    <scope>NUCLEOTIDE SEQUENCE [LARGE SCALE GENOMIC DNA]</scope>
    <source>
        <strain evidence="2 5">UTICA-S1B6</strain>
    </source>
</reference>